<dbReference type="AlphaFoldDB" id="A0A438BJQ9"/>
<dbReference type="PANTHER" id="PTHR35797:SF1">
    <property type="entry name" value="PROTEASE"/>
    <property type="match status" value="1"/>
</dbReference>
<dbReference type="Proteomes" id="UP000286208">
    <property type="component" value="Unassembled WGS sequence"/>
</dbReference>
<keyword evidence="2" id="KW-1133">Transmembrane helix</keyword>
<feature type="transmembrane region" description="Helical" evidence="2">
    <location>
        <begin position="170"/>
        <end position="192"/>
    </location>
</feature>
<dbReference type="GO" id="GO:0006508">
    <property type="term" value="P:proteolysis"/>
    <property type="evidence" value="ECO:0007669"/>
    <property type="project" value="UniProtKB-KW"/>
</dbReference>
<proteinExistence type="predicted"/>
<keyword evidence="5" id="KW-1185">Reference proteome</keyword>
<sequence length="264" mass="29026">MLPNTRPRHLVFRSRLRHDVGDLVPVRAVPGGQPLVPVPRHLRLLGVDRSGYVRTGRRSRPHDLHPGGRRRIHRFCEANRVVAGRFRVVGGPLGEELGWRGFTLPRLQQRFHPVVATLVLGLLWVGWHAPIWFSNNWTTLSVQNVLFYTVFMLAASFQYTWIYNNTRGSILIAVIVHASMDAFPNMVLFKMFPALAEQTSFGVNRLYVALAVGLGLAAIALIAATKGRLGLPAGATPPGAPVTGRKAESSATPVADDSERPSPA</sequence>
<dbReference type="PANTHER" id="PTHR35797">
    <property type="entry name" value="PROTEASE-RELATED"/>
    <property type="match status" value="1"/>
</dbReference>
<dbReference type="Pfam" id="PF02517">
    <property type="entry name" value="Rce1-like"/>
    <property type="match status" value="1"/>
</dbReference>
<accession>A0A438BJQ9</accession>
<evidence type="ECO:0000256" key="2">
    <source>
        <dbReference type="SAM" id="Phobius"/>
    </source>
</evidence>
<feature type="compositionally biased region" description="Low complexity" evidence="1">
    <location>
        <begin position="235"/>
        <end position="244"/>
    </location>
</feature>
<keyword evidence="2" id="KW-0812">Transmembrane</keyword>
<protein>
    <submittedName>
        <fullName evidence="4">CPBP family intramembrane metalloprotease</fullName>
    </submittedName>
</protein>
<reference evidence="4 5" key="1">
    <citation type="submission" date="2018-11" db="EMBL/GenBank/DDBJ databases">
        <title>Rhodococcus spongicola sp. nov. and Rhodococcus xishaensis sp. nov. from marine sponges.</title>
        <authorList>
            <person name="Li L."/>
            <person name="Lin H.W."/>
        </authorList>
    </citation>
    <scope>NUCLEOTIDE SEQUENCE [LARGE SCALE GENOMIC DNA]</scope>
    <source>
        <strain evidence="4 5">CCTCC AB2014297</strain>
    </source>
</reference>
<feature type="domain" description="CAAX prenyl protease 2/Lysostaphin resistance protein A-like" evidence="3">
    <location>
        <begin position="86"/>
        <end position="183"/>
    </location>
</feature>
<dbReference type="GO" id="GO:0008237">
    <property type="term" value="F:metallopeptidase activity"/>
    <property type="evidence" value="ECO:0007669"/>
    <property type="project" value="UniProtKB-KW"/>
</dbReference>
<feature type="transmembrane region" description="Helical" evidence="2">
    <location>
        <begin position="145"/>
        <end position="163"/>
    </location>
</feature>
<dbReference type="GO" id="GO:0004175">
    <property type="term" value="F:endopeptidase activity"/>
    <property type="evidence" value="ECO:0007669"/>
    <property type="project" value="UniProtKB-ARBA"/>
</dbReference>
<keyword evidence="2" id="KW-0472">Membrane</keyword>
<dbReference type="OrthoDB" id="4464093at2"/>
<dbReference type="EMBL" id="RKLP01000001">
    <property type="protein sequence ID" value="RVW11177.1"/>
    <property type="molecule type" value="Genomic_DNA"/>
</dbReference>
<dbReference type="InterPro" id="IPR042150">
    <property type="entry name" value="MmRce1-like"/>
</dbReference>
<evidence type="ECO:0000256" key="1">
    <source>
        <dbReference type="SAM" id="MobiDB-lite"/>
    </source>
</evidence>
<evidence type="ECO:0000313" key="5">
    <source>
        <dbReference type="Proteomes" id="UP000286208"/>
    </source>
</evidence>
<dbReference type="GO" id="GO:0080120">
    <property type="term" value="P:CAAX-box protein maturation"/>
    <property type="evidence" value="ECO:0007669"/>
    <property type="project" value="UniProtKB-ARBA"/>
</dbReference>
<dbReference type="InterPro" id="IPR003675">
    <property type="entry name" value="Rce1/LyrA-like_dom"/>
</dbReference>
<evidence type="ECO:0000259" key="3">
    <source>
        <dbReference type="Pfam" id="PF02517"/>
    </source>
</evidence>
<keyword evidence="4" id="KW-0482">Metalloprotease</keyword>
<comment type="caution">
    <text evidence="4">The sequence shown here is derived from an EMBL/GenBank/DDBJ whole genome shotgun (WGS) entry which is preliminary data.</text>
</comment>
<keyword evidence="4" id="KW-0378">Hydrolase</keyword>
<feature type="region of interest" description="Disordered" evidence="1">
    <location>
        <begin position="235"/>
        <end position="264"/>
    </location>
</feature>
<feature type="transmembrane region" description="Helical" evidence="2">
    <location>
        <begin position="204"/>
        <end position="224"/>
    </location>
</feature>
<feature type="transmembrane region" description="Helical" evidence="2">
    <location>
        <begin position="114"/>
        <end position="133"/>
    </location>
</feature>
<keyword evidence="4" id="KW-0645">Protease</keyword>
<gene>
    <name evidence="4" type="ORF">EGT67_01630</name>
</gene>
<organism evidence="4 5">
    <name type="scientific">Prescottella agglutinans</name>
    <dbReference type="NCBI Taxonomy" id="1644129"/>
    <lineage>
        <taxon>Bacteria</taxon>
        <taxon>Bacillati</taxon>
        <taxon>Actinomycetota</taxon>
        <taxon>Actinomycetes</taxon>
        <taxon>Mycobacteriales</taxon>
        <taxon>Nocardiaceae</taxon>
        <taxon>Prescottella</taxon>
    </lineage>
</organism>
<evidence type="ECO:0000313" key="4">
    <source>
        <dbReference type="EMBL" id="RVW11177.1"/>
    </source>
</evidence>
<name>A0A438BJQ9_9NOCA</name>